<reference evidence="9 10" key="1">
    <citation type="submission" date="2020-01" db="EMBL/GenBank/DDBJ databases">
        <title>Novel species isolated from a subtropical stream in China.</title>
        <authorList>
            <person name="Lu H."/>
        </authorList>
    </citation>
    <scope>NUCLEOTIDE SEQUENCE [LARGE SCALE GENOMIC DNA]</scope>
    <source>
        <strain evidence="9 10">FT82W</strain>
    </source>
</reference>
<dbReference type="GO" id="GO:0009055">
    <property type="term" value="F:electron transfer activity"/>
    <property type="evidence" value="ECO:0007669"/>
    <property type="project" value="InterPro"/>
</dbReference>
<dbReference type="Proteomes" id="UP000470302">
    <property type="component" value="Unassembled WGS sequence"/>
</dbReference>
<dbReference type="AlphaFoldDB" id="A0A845G005"/>
<dbReference type="RefSeq" id="WP_161095550.1">
    <property type="nucleotide sequence ID" value="NZ_WWCW01000006.1"/>
</dbReference>
<keyword evidence="2 6" id="KW-0349">Heme</keyword>
<comment type="caution">
    <text evidence="9">The sequence shown here is derived from an EMBL/GenBank/DDBJ whole genome shotgun (WGS) entry which is preliminary data.</text>
</comment>
<name>A0A845G005_9BURK</name>
<feature type="domain" description="Cytochrome c" evidence="8">
    <location>
        <begin position="19"/>
        <end position="119"/>
    </location>
</feature>
<keyword evidence="4" id="KW-0249">Electron transport</keyword>
<dbReference type="PROSITE" id="PS51007">
    <property type="entry name" value="CYTC"/>
    <property type="match status" value="1"/>
</dbReference>
<evidence type="ECO:0000256" key="2">
    <source>
        <dbReference type="ARBA" id="ARBA00022617"/>
    </source>
</evidence>
<dbReference type="Gene3D" id="1.10.760.10">
    <property type="entry name" value="Cytochrome c-like domain"/>
    <property type="match status" value="1"/>
</dbReference>
<gene>
    <name evidence="9" type="ORF">GTP91_03690</name>
</gene>
<feature type="chain" id="PRO_5032623629" evidence="7">
    <location>
        <begin position="18"/>
        <end position="119"/>
    </location>
</feature>
<dbReference type="PRINTS" id="PR00604">
    <property type="entry name" value="CYTCHRMECIAB"/>
</dbReference>
<organism evidence="9 10">
    <name type="scientific">Duganella vulcania</name>
    <dbReference type="NCBI Taxonomy" id="2692166"/>
    <lineage>
        <taxon>Bacteria</taxon>
        <taxon>Pseudomonadati</taxon>
        <taxon>Pseudomonadota</taxon>
        <taxon>Betaproteobacteria</taxon>
        <taxon>Burkholderiales</taxon>
        <taxon>Oxalobacteraceae</taxon>
        <taxon>Telluria group</taxon>
        <taxon>Duganella</taxon>
    </lineage>
</organism>
<evidence type="ECO:0000256" key="6">
    <source>
        <dbReference type="PROSITE-ProRule" id="PRU00433"/>
    </source>
</evidence>
<dbReference type="PANTHER" id="PTHR11961">
    <property type="entry name" value="CYTOCHROME C"/>
    <property type="match status" value="1"/>
</dbReference>
<proteinExistence type="predicted"/>
<evidence type="ECO:0000259" key="8">
    <source>
        <dbReference type="PROSITE" id="PS51007"/>
    </source>
</evidence>
<keyword evidence="7" id="KW-0732">Signal</keyword>
<evidence type="ECO:0000256" key="3">
    <source>
        <dbReference type="ARBA" id="ARBA00022723"/>
    </source>
</evidence>
<dbReference type="Pfam" id="PF00034">
    <property type="entry name" value="Cytochrom_C"/>
    <property type="match status" value="1"/>
</dbReference>
<evidence type="ECO:0000256" key="1">
    <source>
        <dbReference type="ARBA" id="ARBA00022448"/>
    </source>
</evidence>
<evidence type="ECO:0000256" key="4">
    <source>
        <dbReference type="ARBA" id="ARBA00022982"/>
    </source>
</evidence>
<dbReference type="InterPro" id="IPR036909">
    <property type="entry name" value="Cyt_c-like_dom_sf"/>
</dbReference>
<sequence>MKTYFLLVLLAAGQAAAAGDAKVGEALFKRCASCHQVGTYAQGGFGPQLNAIVGRRAASTKDYKYSEAMKKSGLVWDEKTLAAFLRAPHDVVPGTSMRFWGIKDEQQVADLLSYLRSLH</sequence>
<dbReference type="GO" id="GO:0046872">
    <property type="term" value="F:metal ion binding"/>
    <property type="evidence" value="ECO:0007669"/>
    <property type="project" value="UniProtKB-KW"/>
</dbReference>
<evidence type="ECO:0000313" key="10">
    <source>
        <dbReference type="Proteomes" id="UP000470302"/>
    </source>
</evidence>
<dbReference type="SUPFAM" id="SSF46626">
    <property type="entry name" value="Cytochrome c"/>
    <property type="match status" value="1"/>
</dbReference>
<dbReference type="InterPro" id="IPR002327">
    <property type="entry name" value="Cyt_c_1A/1B"/>
</dbReference>
<feature type="signal peptide" evidence="7">
    <location>
        <begin position="1"/>
        <end position="17"/>
    </location>
</feature>
<keyword evidence="1" id="KW-0813">Transport</keyword>
<accession>A0A845G005</accession>
<dbReference type="EMBL" id="WWCW01000006">
    <property type="protein sequence ID" value="MYM86279.1"/>
    <property type="molecule type" value="Genomic_DNA"/>
</dbReference>
<evidence type="ECO:0000313" key="9">
    <source>
        <dbReference type="EMBL" id="MYM86279.1"/>
    </source>
</evidence>
<keyword evidence="5 6" id="KW-0408">Iron</keyword>
<dbReference type="GO" id="GO:0020037">
    <property type="term" value="F:heme binding"/>
    <property type="evidence" value="ECO:0007669"/>
    <property type="project" value="InterPro"/>
</dbReference>
<evidence type="ECO:0000256" key="5">
    <source>
        <dbReference type="ARBA" id="ARBA00023004"/>
    </source>
</evidence>
<evidence type="ECO:0000256" key="7">
    <source>
        <dbReference type="SAM" id="SignalP"/>
    </source>
</evidence>
<protein>
    <submittedName>
        <fullName evidence="9">C-type cytochrome</fullName>
    </submittedName>
</protein>
<dbReference type="InterPro" id="IPR009056">
    <property type="entry name" value="Cyt_c-like_dom"/>
</dbReference>
<keyword evidence="3 6" id="KW-0479">Metal-binding</keyword>